<evidence type="ECO:0000256" key="1">
    <source>
        <dbReference type="ARBA" id="ARBA00022741"/>
    </source>
</evidence>
<dbReference type="GO" id="GO:0005829">
    <property type="term" value="C:cytosol"/>
    <property type="evidence" value="ECO:0007669"/>
    <property type="project" value="TreeGrafter"/>
</dbReference>
<evidence type="ECO:0000313" key="3">
    <source>
        <dbReference type="EMBL" id="MBB5844174.1"/>
    </source>
</evidence>
<keyword evidence="2" id="KW-0067">ATP-binding</keyword>
<dbReference type="RefSeq" id="WP_343062051.1">
    <property type="nucleotide sequence ID" value="NZ_JACHMJ010000001.1"/>
</dbReference>
<dbReference type="InterPro" id="IPR050625">
    <property type="entry name" value="ParA/MinD_ATPase"/>
</dbReference>
<dbReference type="GO" id="GO:0051782">
    <property type="term" value="P:negative regulation of cell division"/>
    <property type="evidence" value="ECO:0007669"/>
    <property type="project" value="TreeGrafter"/>
</dbReference>
<accession>A0A841APE3</accession>
<dbReference type="InterPro" id="IPR027417">
    <property type="entry name" value="P-loop_NTPase"/>
</dbReference>
<gene>
    <name evidence="3" type="ORF">HD599_002497</name>
</gene>
<proteinExistence type="predicted"/>
<dbReference type="PANTHER" id="PTHR43384:SF6">
    <property type="entry name" value="SEPTUM SITE-DETERMINING PROTEIN MIND HOMOLOG, CHLOROPLASTIC"/>
    <property type="match status" value="1"/>
</dbReference>
<dbReference type="PANTHER" id="PTHR43384">
    <property type="entry name" value="SEPTUM SITE-DETERMINING PROTEIN MIND HOMOLOG, CHLOROPLASTIC-RELATED"/>
    <property type="match status" value="1"/>
</dbReference>
<keyword evidence="4" id="KW-1185">Reference proteome</keyword>
<dbReference type="Gene3D" id="3.40.50.300">
    <property type="entry name" value="P-loop containing nucleotide triphosphate hydrolases"/>
    <property type="match status" value="1"/>
</dbReference>
<organism evidence="3 4">
    <name type="scientific">Conyzicola lurida</name>
    <dbReference type="NCBI Taxonomy" id="1172621"/>
    <lineage>
        <taxon>Bacteria</taxon>
        <taxon>Bacillati</taxon>
        <taxon>Actinomycetota</taxon>
        <taxon>Actinomycetes</taxon>
        <taxon>Micrococcales</taxon>
        <taxon>Microbacteriaceae</taxon>
        <taxon>Conyzicola</taxon>
    </lineage>
</organism>
<keyword evidence="1" id="KW-0547">Nucleotide-binding</keyword>
<dbReference type="GO" id="GO:0009898">
    <property type="term" value="C:cytoplasmic side of plasma membrane"/>
    <property type="evidence" value="ECO:0007669"/>
    <property type="project" value="TreeGrafter"/>
</dbReference>
<evidence type="ECO:0000313" key="4">
    <source>
        <dbReference type="Proteomes" id="UP000536685"/>
    </source>
</evidence>
<dbReference type="SUPFAM" id="SSF52540">
    <property type="entry name" value="P-loop containing nucleoside triphosphate hydrolases"/>
    <property type="match status" value="1"/>
</dbReference>
<name>A0A841APE3_9MICO</name>
<dbReference type="AlphaFoldDB" id="A0A841APE3"/>
<sequence>MTVRLVLAVPAPHDGRLADEARRHGHEIVASVADANALPEALDGADVALVWASPRYLGYGTLAECDARGVRVVAVVSADAQRRYASGIGLYDLVDAEAEWPTVEALLRGERDAAEKPRTERATVVTVWGPAGSPGRTTVAVGIAAEIAAAGFSVVLGDVDTHSASVAPVLGLMDEAPGFAAACRLAGAGGLTRSELERIGQRYGGTAGFWVLTGIGQPSRWPELSADRVRQTIDECRAWADYVVLDTGSSLENDEEIASDLFSPRRNAATLTAIREADHIVAVGAADPVGLSRFLRAHGDLADIAVTDTVTVVANKVRGSAIGLNPSGQVAQALSRFGGIESPVLVPWDQQSVDAAVLAGRTLVEEAPKSAVRVALQRLVADRLLPATASRRRSVAGSRRWRR</sequence>
<dbReference type="GO" id="GO:0016887">
    <property type="term" value="F:ATP hydrolysis activity"/>
    <property type="evidence" value="ECO:0007669"/>
    <property type="project" value="TreeGrafter"/>
</dbReference>
<comment type="caution">
    <text evidence="3">The sequence shown here is derived from an EMBL/GenBank/DDBJ whole genome shotgun (WGS) entry which is preliminary data.</text>
</comment>
<protein>
    <submittedName>
        <fullName evidence="3">Mrp family chromosome partitioning ATPase</fullName>
    </submittedName>
</protein>
<evidence type="ECO:0000256" key="2">
    <source>
        <dbReference type="ARBA" id="ARBA00022840"/>
    </source>
</evidence>
<dbReference type="GO" id="GO:0005524">
    <property type="term" value="F:ATP binding"/>
    <property type="evidence" value="ECO:0007669"/>
    <property type="project" value="UniProtKB-KW"/>
</dbReference>
<reference evidence="3 4" key="1">
    <citation type="submission" date="2020-08" db="EMBL/GenBank/DDBJ databases">
        <title>Sequencing the genomes of 1000 actinobacteria strains.</title>
        <authorList>
            <person name="Klenk H.-P."/>
        </authorList>
    </citation>
    <scope>NUCLEOTIDE SEQUENCE [LARGE SCALE GENOMIC DNA]</scope>
    <source>
        <strain evidence="3 4">DSM 105784</strain>
    </source>
</reference>
<dbReference type="Proteomes" id="UP000536685">
    <property type="component" value="Unassembled WGS sequence"/>
</dbReference>
<dbReference type="EMBL" id="JACHMJ010000001">
    <property type="protein sequence ID" value="MBB5844174.1"/>
    <property type="molecule type" value="Genomic_DNA"/>
</dbReference>